<dbReference type="Proteomes" id="UP001185899">
    <property type="component" value="Unassembled WGS sequence"/>
</dbReference>
<comment type="caution">
    <text evidence="1">The sequence shown here is derived from an EMBL/GenBank/DDBJ whole genome shotgun (WGS) entry which is preliminary data.</text>
</comment>
<protein>
    <recommendedName>
        <fullName evidence="3">Thioesterase</fullName>
    </recommendedName>
</protein>
<dbReference type="EMBL" id="JAWLKE010000003">
    <property type="protein sequence ID" value="MDV6230583.1"/>
    <property type="molecule type" value="Genomic_DNA"/>
</dbReference>
<gene>
    <name evidence="1" type="ORF">R3P95_08485</name>
</gene>
<organism evidence="1 2">
    <name type="scientific">Rhodococcus cercidiphylli</name>
    <dbReference type="NCBI Taxonomy" id="489916"/>
    <lineage>
        <taxon>Bacteria</taxon>
        <taxon>Bacillati</taxon>
        <taxon>Actinomycetota</taxon>
        <taxon>Actinomycetes</taxon>
        <taxon>Mycobacteriales</taxon>
        <taxon>Nocardiaceae</taxon>
        <taxon>Rhodococcus</taxon>
    </lineage>
</organism>
<name>A0ABU4AWG9_9NOCA</name>
<evidence type="ECO:0008006" key="3">
    <source>
        <dbReference type="Google" id="ProtNLM"/>
    </source>
</evidence>
<dbReference type="InterPro" id="IPR029069">
    <property type="entry name" value="HotDog_dom_sf"/>
</dbReference>
<proteinExistence type="predicted"/>
<sequence length="118" mass="12552">MRDGSAVSNAHVPAFLALEVAGYAWNDALAEVSGGELTAADVVIVNIDANFSRELLVGEADFYVSLRRIGRTSFTLETSIGQGGTIASVATFTVAYIRDGAPAPLSDRFIEFLRVLEV</sequence>
<evidence type="ECO:0000313" key="2">
    <source>
        <dbReference type="Proteomes" id="UP001185899"/>
    </source>
</evidence>
<accession>A0ABU4AWG9</accession>
<reference evidence="1 2" key="1">
    <citation type="submission" date="2023-10" db="EMBL/GenBank/DDBJ databases">
        <title>Development of a sustainable strategy for remediation of hydrocarbon-contaminated territories based on the waste exchange concept.</title>
        <authorList>
            <person name="Krivoruchko A."/>
        </authorList>
    </citation>
    <scope>NUCLEOTIDE SEQUENCE [LARGE SCALE GENOMIC DNA]</scope>
    <source>
        <strain evidence="1 2">IEGM 1322</strain>
    </source>
</reference>
<evidence type="ECO:0000313" key="1">
    <source>
        <dbReference type="EMBL" id="MDV6230583.1"/>
    </source>
</evidence>
<keyword evidence="2" id="KW-1185">Reference proteome</keyword>
<dbReference type="SUPFAM" id="SSF54637">
    <property type="entry name" value="Thioesterase/thiol ester dehydrase-isomerase"/>
    <property type="match status" value="1"/>
</dbReference>
<dbReference type="RefSeq" id="WP_155289599.1">
    <property type="nucleotide sequence ID" value="NZ_JAWLKE010000003.1"/>
</dbReference>
<dbReference type="Gene3D" id="3.10.129.10">
    <property type="entry name" value="Hotdog Thioesterase"/>
    <property type="match status" value="1"/>
</dbReference>